<sequence>MYPQKIESSGSNPLLKAGEGGDISNLNSSLSSKRLTLFLESFLVKINVLGLVGALQRLACMKAALARKAGISSRVDNFQLRLTQVMGNHRFEKGRKDVGMPLQAIDRAKVGQPFVSALPFHPGIQSKQPEIY</sequence>
<evidence type="ECO:0000313" key="2">
    <source>
        <dbReference type="EMBL" id="CAJ1969857.1"/>
    </source>
</evidence>
<evidence type="ECO:0000313" key="1">
    <source>
        <dbReference type="EMBL" id="CAJ1969849.1"/>
    </source>
</evidence>
<dbReference type="EMBL" id="OY731404">
    <property type="protein sequence ID" value="CAJ1969857.1"/>
    <property type="molecule type" value="Genomic_DNA"/>
</dbReference>
<dbReference type="EMBL" id="OY731404">
    <property type="protein sequence ID" value="CAJ1969849.1"/>
    <property type="molecule type" value="Genomic_DNA"/>
</dbReference>
<accession>A0AA86VJF8</accession>
<dbReference type="Gramene" id="rna-AYBTSS11_LOCUS22480">
    <property type="protein sequence ID" value="CAJ1969857.1"/>
    <property type="gene ID" value="gene-AYBTSS11_LOCUS22480"/>
</dbReference>
<organism evidence="1 3">
    <name type="scientific">Sphenostylis stenocarpa</name>
    <dbReference type="NCBI Taxonomy" id="92480"/>
    <lineage>
        <taxon>Eukaryota</taxon>
        <taxon>Viridiplantae</taxon>
        <taxon>Streptophyta</taxon>
        <taxon>Embryophyta</taxon>
        <taxon>Tracheophyta</taxon>
        <taxon>Spermatophyta</taxon>
        <taxon>Magnoliopsida</taxon>
        <taxon>eudicotyledons</taxon>
        <taxon>Gunneridae</taxon>
        <taxon>Pentapetalae</taxon>
        <taxon>rosids</taxon>
        <taxon>fabids</taxon>
        <taxon>Fabales</taxon>
        <taxon>Fabaceae</taxon>
        <taxon>Papilionoideae</taxon>
        <taxon>50 kb inversion clade</taxon>
        <taxon>NPAAA clade</taxon>
        <taxon>indigoferoid/millettioid clade</taxon>
        <taxon>Phaseoleae</taxon>
        <taxon>Sphenostylis</taxon>
    </lineage>
</organism>
<keyword evidence="3" id="KW-1185">Reference proteome</keyword>
<dbReference type="Gramene" id="rna-AYBTSS11_LOCUS22476">
    <property type="protein sequence ID" value="CAJ1969849.1"/>
    <property type="gene ID" value="gene-AYBTSS11_LOCUS22476"/>
</dbReference>
<gene>
    <name evidence="1" type="ORF">AYBTSS11_LOCUS22476</name>
    <name evidence="2" type="ORF">AYBTSS11_LOCUS22480</name>
</gene>
<reference evidence="1" key="1">
    <citation type="submission" date="2023-10" db="EMBL/GenBank/DDBJ databases">
        <authorList>
            <person name="Domelevo Entfellner J.-B."/>
        </authorList>
    </citation>
    <scope>NUCLEOTIDE SEQUENCE</scope>
</reference>
<protein>
    <submittedName>
        <fullName evidence="1">Uncharacterized protein</fullName>
    </submittedName>
</protein>
<name>A0AA86VJF8_9FABA</name>
<dbReference type="AlphaFoldDB" id="A0AA86VJF8"/>
<evidence type="ECO:0000313" key="3">
    <source>
        <dbReference type="Proteomes" id="UP001189624"/>
    </source>
</evidence>
<dbReference type="Proteomes" id="UP001189624">
    <property type="component" value="Chromosome 7"/>
</dbReference>
<proteinExistence type="predicted"/>